<protein>
    <recommendedName>
        <fullName evidence="2">GYF domain-containing protein</fullName>
    </recommendedName>
</protein>
<accession>A0A5C6EPJ6</accession>
<evidence type="ECO:0000313" key="4">
    <source>
        <dbReference type="Proteomes" id="UP000317977"/>
    </source>
</evidence>
<dbReference type="EMBL" id="SJPX01000004">
    <property type="protein sequence ID" value="TWU49259.1"/>
    <property type="molecule type" value="Genomic_DNA"/>
</dbReference>
<keyword evidence="1" id="KW-0812">Transmembrane</keyword>
<evidence type="ECO:0000259" key="2">
    <source>
        <dbReference type="Pfam" id="PF14237"/>
    </source>
</evidence>
<evidence type="ECO:0000313" key="3">
    <source>
        <dbReference type="EMBL" id="TWU49259.1"/>
    </source>
</evidence>
<comment type="caution">
    <text evidence="3">The sequence shown here is derived from an EMBL/GenBank/DDBJ whole genome shotgun (WGS) entry which is preliminary data.</text>
</comment>
<name>A0A5C6EPJ6_9BACT</name>
<dbReference type="AlphaFoldDB" id="A0A5C6EPJ6"/>
<dbReference type="Pfam" id="PF14237">
    <property type="entry name" value="GYF_2"/>
    <property type="match status" value="1"/>
</dbReference>
<reference evidence="3 4" key="1">
    <citation type="submission" date="2019-02" db="EMBL/GenBank/DDBJ databases">
        <title>Deep-cultivation of Planctomycetes and their phenomic and genomic characterization uncovers novel biology.</title>
        <authorList>
            <person name="Wiegand S."/>
            <person name="Jogler M."/>
            <person name="Boedeker C."/>
            <person name="Pinto D."/>
            <person name="Vollmers J."/>
            <person name="Rivas-Marin E."/>
            <person name="Kohn T."/>
            <person name="Peeters S.H."/>
            <person name="Heuer A."/>
            <person name="Rast P."/>
            <person name="Oberbeckmann S."/>
            <person name="Bunk B."/>
            <person name="Jeske O."/>
            <person name="Meyerdierks A."/>
            <person name="Storesund J.E."/>
            <person name="Kallscheuer N."/>
            <person name="Luecker S."/>
            <person name="Lage O.M."/>
            <person name="Pohl T."/>
            <person name="Merkel B.J."/>
            <person name="Hornburger P."/>
            <person name="Mueller R.-W."/>
            <person name="Bruemmer F."/>
            <person name="Labrenz M."/>
            <person name="Spormann A.M."/>
            <person name="Op Den Camp H."/>
            <person name="Overmann J."/>
            <person name="Amann R."/>
            <person name="Jetten M.S.M."/>
            <person name="Mascher T."/>
            <person name="Medema M.H."/>
            <person name="Devos D.P."/>
            <person name="Kaster A.-K."/>
            <person name="Ovreas L."/>
            <person name="Rohde M."/>
            <person name="Galperin M.Y."/>
            <person name="Jogler C."/>
        </authorList>
    </citation>
    <scope>NUCLEOTIDE SEQUENCE [LARGE SCALE GENOMIC DNA]</scope>
    <source>
        <strain evidence="3 4">Poly59</strain>
    </source>
</reference>
<organism evidence="3 4">
    <name type="scientific">Rubripirellula reticaptiva</name>
    <dbReference type="NCBI Taxonomy" id="2528013"/>
    <lineage>
        <taxon>Bacteria</taxon>
        <taxon>Pseudomonadati</taxon>
        <taxon>Planctomycetota</taxon>
        <taxon>Planctomycetia</taxon>
        <taxon>Pirellulales</taxon>
        <taxon>Pirellulaceae</taxon>
        <taxon>Rubripirellula</taxon>
    </lineage>
</organism>
<keyword evidence="1" id="KW-1133">Transmembrane helix</keyword>
<dbReference type="RefSeq" id="WP_146535544.1">
    <property type="nucleotide sequence ID" value="NZ_SJPX01000004.1"/>
</dbReference>
<feature type="transmembrane region" description="Helical" evidence="1">
    <location>
        <begin position="255"/>
        <end position="272"/>
    </location>
</feature>
<feature type="domain" description="GYF" evidence="2">
    <location>
        <begin position="6"/>
        <end position="55"/>
    </location>
</feature>
<keyword evidence="1" id="KW-0472">Membrane</keyword>
<keyword evidence="4" id="KW-1185">Reference proteome</keyword>
<dbReference type="OrthoDB" id="269992at2"/>
<evidence type="ECO:0000256" key="1">
    <source>
        <dbReference type="SAM" id="Phobius"/>
    </source>
</evidence>
<dbReference type="Proteomes" id="UP000317977">
    <property type="component" value="Unassembled WGS sequence"/>
</dbReference>
<proteinExistence type="predicted"/>
<sequence length="545" mass="59749">MTQQNWFFKKDGHQHGPVPAKELKQLADAGRIEADDLVRNESTEKWVRAKSVKGLIRVEPTAGPPPLPKKASQPEPVVAAANPTLLEKLKSSASEIADATKNAGVVAARQAEMARIKTVDLPRAYSKLGEEIRRQAKFRSDFPDIHQRIDGIEKKHTSIQDAANSISVEEGVSGKAKSLARKAKLKAEEGTLRVQKSQAVKDLGESAFQLHGKAAGESSLVSQIETLQSRVNEIVTEIETHEDSASSSFLRPKRLVLVGAACVGLLLMYIAISTFSSTGDSTADSSKLREGVANYAALFSDKQQGKPIENHVGKTVVVSGVSFAKGEHESGSQISIECQDGMVAMCRFKAPDAWKGDRRQFSIAGTFSEVFIRGQFVLTDCQIVDLSSLKPEAQTPPPLANAIELATQVGTTLETPRWIEQKYNPSIKDLKGHKTDTSIVLDFDVETSMWMEANWLLPLVINLYDADGGFITRFETDERFTVDQSFHVQCRQAYESDIRRGIPNGIAAKNNSSLLKSSGNRLEYQVSYGVLRDTAVVQIGFYQSK</sequence>
<gene>
    <name evidence="3" type="ORF">Poly59_38730</name>
</gene>
<dbReference type="InterPro" id="IPR025640">
    <property type="entry name" value="GYF_2"/>
</dbReference>